<accession>A0A371DHX2</accession>
<sequence length="204" mass="21672">MTCAKAVAVAPMTSLCRVHGHVASMSPGDATPLRPDALQLFEEVSPSPGTRSGSMTCSRAVRTPRPAVPAYTSRATPANVSQLPGSFTRLLCSSPFRLPTQPSVCSLTAAAVDRGASVDVGIVLRSFRSALRAAGMPAYPDSRVQRSPTRRDASRSSHLHDPSCSFTPPLVQAPRCRSRRRARTSLRGMAVRDTTCCPGRVGAR</sequence>
<evidence type="ECO:0000313" key="2">
    <source>
        <dbReference type="EMBL" id="RDX52130.1"/>
    </source>
</evidence>
<dbReference type="Proteomes" id="UP000256964">
    <property type="component" value="Unassembled WGS sequence"/>
</dbReference>
<organism evidence="2 3">
    <name type="scientific">Lentinus brumalis</name>
    <dbReference type="NCBI Taxonomy" id="2498619"/>
    <lineage>
        <taxon>Eukaryota</taxon>
        <taxon>Fungi</taxon>
        <taxon>Dikarya</taxon>
        <taxon>Basidiomycota</taxon>
        <taxon>Agaricomycotina</taxon>
        <taxon>Agaricomycetes</taxon>
        <taxon>Polyporales</taxon>
        <taxon>Polyporaceae</taxon>
        <taxon>Lentinus</taxon>
    </lineage>
</organism>
<feature type="region of interest" description="Disordered" evidence="1">
    <location>
        <begin position="136"/>
        <end position="166"/>
    </location>
</feature>
<reference evidence="2 3" key="1">
    <citation type="journal article" date="2018" name="Biotechnol. Biofuels">
        <title>Integrative visual omics of the white-rot fungus Polyporus brumalis exposes the biotechnological potential of its oxidative enzymes for delignifying raw plant biomass.</title>
        <authorList>
            <person name="Miyauchi S."/>
            <person name="Rancon A."/>
            <person name="Drula E."/>
            <person name="Hage H."/>
            <person name="Chaduli D."/>
            <person name="Favel A."/>
            <person name="Grisel S."/>
            <person name="Henrissat B."/>
            <person name="Herpoel-Gimbert I."/>
            <person name="Ruiz-Duenas F.J."/>
            <person name="Chevret D."/>
            <person name="Hainaut M."/>
            <person name="Lin J."/>
            <person name="Wang M."/>
            <person name="Pangilinan J."/>
            <person name="Lipzen A."/>
            <person name="Lesage-Meessen L."/>
            <person name="Navarro D."/>
            <person name="Riley R."/>
            <person name="Grigoriev I.V."/>
            <person name="Zhou S."/>
            <person name="Raouche S."/>
            <person name="Rosso M.N."/>
        </authorList>
    </citation>
    <scope>NUCLEOTIDE SEQUENCE [LARGE SCALE GENOMIC DNA]</scope>
    <source>
        <strain evidence="2 3">BRFM 1820</strain>
    </source>
</reference>
<protein>
    <submittedName>
        <fullName evidence="2">Uncharacterized protein</fullName>
    </submittedName>
</protein>
<proteinExistence type="predicted"/>
<evidence type="ECO:0000313" key="3">
    <source>
        <dbReference type="Proteomes" id="UP000256964"/>
    </source>
</evidence>
<feature type="compositionally biased region" description="Basic and acidic residues" evidence="1">
    <location>
        <begin position="149"/>
        <end position="161"/>
    </location>
</feature>
<dbReference type="EMBL" id="KZ857391">
    <property type="protein sequence ID" value="RDX52130.1"/>
    <property type="molecule type" value="Genomic_DNA"/>
</dbReference>
<name>A0A371DHX2_9APHY</name>
<dbReference type="AlphaFoldDB" id="A0A371DHX2"/>
<gene>
    <name evidence="2" type="ORF">OH76DRAFT_1400466</name>
</gene>
<evidence type="ECO:0000256" key="1">
    <source>
        <dbReference type="SAM" id="MobiDB-lite"/>
    </source>
</evidence>
<keyword evidence="3" id="KW-1185">Reference proteome</keyword>